<feature type="transmembrane region" description="Helical" evidence="3">
    <location>
        <begin position="304"/>
        <end position="326"/>
    </location>
</feature>
<feature type="transmembrane region" description="Helical" evidence="3">
    <location>
        <begin position="233"/>
        <end position="256"/>
    </location>
</feature>
<keyword evidence="3" id="KW-0812">Transmembrane</keyword>
<keyword evidence="3" id="KW-1133">Transmembrane helix</keyword>
<feature type="transmembrane region" description="Helical" evidence="3">
    <location>
        <begin position="142"/>
        <end position="161"/>
    </location>
</feature>
<keyword evidence="3" id="KW-0472">Membrane</keyword>
<keyword evidence="2" id="KW-0067">ATP-binding</keyword>
<dbReference type="KEGG" id="smo:SELMODRAFT_448183"/>
<keyword evidence="5" id="KW-1185">Reference proteome</keyword>
<dbReference type="InterPro" id="IPR043129">
    <property type="entry name" value="ATPase_NBD"/>
</dbReference>
<dbReference type="GO" id="GO:0005524">
    <property type="term" value="F:ATP binding"/>
    <property type="evidence" value="ECO:0007669"/>
    <property type="project" value="UniProtKB-KW"/>
</dbReference>
<proteinExistence type="predicted"/>
<dbReference type="Proteomes" id="UP000001514">
    <property type="component" value="Unassembled WGS sequence"/>
</dbReference>
<dbReference type="PANTHER" id="PTHR14187:SF5">
    <property type="entry name" value="HEAT SHOCK 70 KDA PROTEIN 12A"/>
    <property type="match status" value="1"/>
</dbReference>
<dbReference type="Gene3D" id="3.30.420.40">
    <property type="match status" value="2"/>
</dbReference>
<dbReference type="CDD" id="cd10229">
    <property type="entry name" value="ASKHA_NBD_HSP70_HSPA12"/>
    <property type="match status" value="1"/>
</dbReference>
<dbReference type="InterPro" id="IPR013126">
    <property type="entry name" value="Hsp_70_fam"/>
</dbReference>
<keyword evidence="1" id="KW-0547">Nucleotide-binding</keyword>
<gene>
    <name evidence="4" type="ORF">SELMODRAFT_448183</name>
</gene>
<feature type="transmembrane region" description="Helical" evidence="3">
    <location>
        <begin position="193"/>
        <end position="213"/>
    </location>
</feature>
<evidence type="ECO:0000256" key="3">
    <source>
        <dbReference type="SAM" id="Phobius"/>
    </source>
</evidence>
<dbReference type="Pfam" id="PF00012">
    <property type="entry name" value="HSP70"/>
    <property type="match status" value="1"/>
</dbReference>
<evidence type="ECO:0000313" key="4">
    <source>
        <dbReference type="EMBL" id="EFJ08066.1"/>
    </source>
</evidence>
<dbReference type="PANTHER" id="PTHR14187">
    <property type="entry name" value="ALPHA KINASE/ELONGATION FACTOR 2 KINASE"/>
    <property type="match status" value="1"/>
</dbReference>
<dbReference type="EMBL" id="GL377677">
    <property type="protein sequence ID" value="EFJ08066.1"/>
    <property type="molecule type" value="Genomic_DNA"/>
</dbReference>
<dbReference type="eggNOG" id="KOG0101">
    <property type="taxonomic scope" value="Eukaryota"/>
</dbReference>
<feature type="transmembrane region" description="Helical" evidence="3">
    <location>
        <begin position="109"/>
        <end position="130"/>
    </location>
</feature>
<sequence length="1137" mass="126769">MELLISSKVHFLWKDSNVFGRQKFSKNYLYLNRDTANCRIAAVAPLKLVEFAANLPSFNSDVLFTSLGASASIFSACETPVVLSQVAFRVLIPCYLMSKVSTVLAMHHTGINIAAIPLIAIAQVFIRGILSPRDASLASGYLALFIVGWSPFLWTVAYQILSSSVQSQEIPEKQKHFVDSIIRWYKRLLNPPLFGVLLGTVLGLSPVSKFLTLDDSSANVPLVWKIFHPVYDAGSFLGSAAPAIQVIVLACSLAGVMKSRSAKLPHFWGPRKIKSLAPALAVTDSSVSSSNHESSPTLIGRKELVAICFVRWLILPLFFSTALSIAERMKVLTMDPICKITLLVLSSMPSAQNLVVLAQLRPSTRPLAKELAKLLLFQPWYQSHSGSQSSCQWNFNFVDMSLAICDAPVPKFVVGLDFGTTYSGFAYAHRIDTKDVNLLYDWPCSPRPYCKTQTSLFYTPGREDDSFKLEDWGWAATKKFMESRPSSQDEIGFLANKFKLRLAEDFSDGNKAIQDSFAGRLEVERLVVDYLASISKFIVEHLKGTYGQSFSARDVQWCLTVPAIWSDKAKHKMQVYAEKAKLVRGKFCSSSKASMYPLRIILEPEAASFSCQMELGRIISLAPGDKFLVADVGGGTIDIVVHEKESSAPGKHEVHEVSASSGELGGGTYVDRNFMEFLEKKIGCFRRFCQQEQAIVYHRILMWWLGPDGKCTFNGSCPKLLEVPKKLSKAWKKHDKTVRGFAEDDDYYDEIKICCEQMEAIFDTEVDKTIRLIQEKLDKVDDIKYIFLVGGFASSPYLRSRIKNRFEGVARVVSHPNPGGAICSGAVALGYGTGVVLSRISKHSYGIYSSRNFHWNDPPAYKFFDDDGLKKCDNIFSLFVKKEESVSVNQSVTHPYFPIFRHQKVLKIALFSSSSDFTPMYTTDEGCVELDSYKFDIGEDLHMGTRREVEVTMFFGRSTIEISARRVNFGSNRESEKLYFVEFDAPEAYVNKRFLKRKGTTSELARGWKVGPRLAWPGDLGNVGGRGHEQRHRLFAIEPSRLELVEMEMRDRNAELEAAKAPKEQYRRVDSGELMLQLAIGRVLGQGKMLPHIEIGSVALQRHAGLGEETSRCLGSDLGACESCGGARRGLGHSSSA</sequence>
<evidence type="ECO:0000256" key="1">
    <source>
        <dbReference type="ARBA" id="ARBA00022741"/>
    </source>
</evidence>
<evidence type="ECO:0000313" key="5">
    <source>
        <dbReference type="Proteomes" id="UP000001514"/>
    </source>
</evidence>
<dbReference type="GO" id="GO:0140662">
    <property type="term" value="F:ATP-dependent protein folding chaperone"/>
    <property type="evidence" value="ECO:0007669"/>
    <property type="project" value="InterPro"/>
</dbReference>
<dbReference type="STRING" id="88036.D8T5E1"/>
<organism evidence="5">
    <name type="scientific">Selaginella moellendorffii</name>
    <name type="common">Spikemoss</name>
    <dbReference type="NCBI Taxonomy" id="88036"/>
    <lineage>
        <taxon>Eukaryota</taxon>
        <taxon>Viridiplantae</taxon>
        <taxon>Streptophyta</taxon>
        <taxon>Embryophyta</taxon>
        <taxon>Tracheophyta</taxon>
        <taxon>Lycopodiopsida</taxon>
        <taxon>Selaginellales</taxon>
        <taxon>Selaginellaceae</taxon>
        <taxon>Selaginella</taxon>
    </lineage>
</organism>
<name>D8T5E1_SELML</name>
<reference evidence="4 5" key="1">
    <citation type="journal article" date="2011" name="Science">
        <title>The Selaginella genome identifies genetic changes associated with the evolution of vascular plants.</title>
        <authorList>
            <person name="Banks J.A."/>
            <person name="Nishiyama T."/>
            <person name="Hasebe M."/>
            <person name="Bowman J.L."/>
            <person name="Gribskov M."/>
            <person name="dePamphilis C."/>
            <person name="Albert V.A."/>
            <person name="Aono N."/>
            <person name="Aoyama T."/>
            <person name="Ambrose B.A."/>
            <person name="Ashton N.W."/>
            <person name="Axtell M.J."/>
            <person name="Barker E."/>
            <person name="Barker M.S."/>
            <person name="Bennetzen J.L."/>
            <person name="Bonawitz N.D."/>
            <person name="Chapple C."/>
            <person name="Cheng C."/>
            <person name="Correa L.G."/>
            <person name="Dacre M."/>
            <person name="DeBarry J."/>
            <person name="Dreyer I."/>
            <person name="Elias M."/>
            <person name="Engstrom E.M."/>
            <person name="Estelle M."/>
            <person name="Feng L."/>
            <person name="Finet C."/>
            <person name="Floyd S.K."/>
            <person name="Frommer W.B."/>
            <person name="Fujita T."/>
            <person name="Gramzow L."/>
            <person name="Gutensohn M."/>
            <person name="Harholt J."/>
            <person name="Hattori M."/>
            <person name="Heyl A."/>
            <person name="Hirai T."/>
            <person name="Hiwatashi Y."/>
            <person name="Ishikawa M."/>
            <person name="Iwata M."/>
            <person name="Karol K.G."/>
            <person name="Koehler B."/>
            <person name="Kolukisaoglu U."/>
            <person name="Kubo M."/>
            <person name="Kurata T."/>
            <person name="Lalonde S."/>
            <person name="Li K."/>
            <person name="Li Y."/>
            <person name="Litt A."/>
            <person name="Lyons E."/>
            <person name="Manning G."/>
            <person name="Maruyama T."/>
            <person name="Michael T.P."/>
            <person name="Mikami K."/>
            <person name="Miyazaki S."/>
            <person name="Morinaga S."/>
            <person name="Murata T."/>
            <person name="Mueller-Roeber B."/>
            <person name="Nelson D.R."/>
            <person name="Obara M."/>
            <person name="Oguri Y."/>
            <person name="Olmstead R.G."/>
            <person name="Onodera N."/>
            <person name="Petersen B.L."/>
            <person name="Pils B."/>
            <person name="Prigge M."/>
            <person name="Rensing S.A."/>
            <person name="Riano-Pachon D.M."/>
            <person name="Roberts A.W."/>
            <person name="Sato Y."/>
            <person name="Scheller H.V."/>
            <person name="Schulz B."/>
            <person name="Schulz C."/>
            <person name="Shakirov E.V."/>
            <person name="Shibagaki N."/>
            <person name="Shinohara N."/>
            <person name="Shippen D.E."/>
            <person name="Soerensen I."/>
            <person name="Sotooka R."/>
            <person name="Sugimoto N."/>
            <person name="Sugita M."/>
            <person name="Sumikawa N."/>
            <person name="Tanurdzic M."/>
            <person name="Theissen G."/>
            <person name="Ulvskov P."/>
            <person name="Wakazuki S."/>
            <person name="Weng J.K."/>
            <person name="Willats W.W."/>
            <person name="Wipf D."/>
            <person name="Wolf P.G."/>
            <person name="Yang L."/>
            <person name="Zimmer A.D."/>
            <person name="Zhu Q."/>
            <person name="Mitros T."/>
            <person name="Hellsten U."/>
            <person name="Loque D."/>
            <person name="Otillar R."/>
            <person name="Salamov A."/>
            <person name="Schmutz J."/>
            <person name="Shapiro H."/>
            <person name="Lindquist E."/>
            <person name="Lucas S."/>
            <person name="Rokhsar D."/>
            <person name="Grigoriev I.V."/>
        </authorList>
    </citation>
    <scope>NUCLEOTIDE SEQUENCE [LARGE SCALE GENOMIC DNA]</scope>
</reference>
<accession>D8T5E1</accession>
<dbReference type="Gene3D" id="3.90.640.10">
    <property type="entry name" value="Actin, Chain A, domain 4"/>
    <property type="match status" value="1"/>
</dbReference>
<protein>
    <submittedName>
        <fullName evidence="4">Uncharacterized protein</fullName>
    </submittedName>
</protein>
<evidence type="ECO:0000256" key="2">
    <source>
        <dbReference type="ARBA" id="ARBA00022840"/>
    </source>
</evidence>
<dbReference type="Gramene" id="EFJ08066">
    <property type="protein sequence ID" value="EFJ08066"/>
    <property type="gene ID" value="SELMODRAFT_448183"/>
</dbReference>
<dbReference type="InParanoid" id="D8T5E1"/>
<dbReference type="AlphaFoldDB" id="D8T5E1"/>
<dbReference type="HOGENOM" id="CLU_255537_0_0_1"/>
<dbReference type="SUPFAM" id="SSF53067">
    <property type="entry name" value="Actin-like ATPase domain"/>
    <property type="match status" value="2"/>
</dbReference>